<keyword evidence="3 12" id="KW-0949">S-adenosyl-L-methionine</keyword>
<keyword evidence="5 12" id="KW-0547">Nucleotide-binding</keyword>
<dbReference type="GO" id="GO:0061798">
    <property type="term" value="F:GTP 3',8'-cyclase activity"/>
    <property type="evidence" value="ECO:0007669"/>
    <property type="project" value="UniProtKB-UniRule"/>
</dbReference>
<keyword evidence="15" id="KW-1185">Reference proteome</keyword>
<dbReference type="SMART" id="SM00729">
    <property type="entry name" value="Elp3"/>
    <property type="match status" value="1"/>
</dbReference>
<feature type="binding site" evidence="12">
    <location>
        <position position="164"/>
    </location>
    <ligand>
        <name>GTP</name>
        <dbReference type="ChEBI" id="CHEBI:37565"/>
    </ligand>
</feature>
<feature type="binding site" evidence="12">
    <location>
        <position position="288"/>
    </location>
    <ligand>
        <name>[4Fe-4S] cluster</name>
        <dbReference type="ChEBI" id="CHEBI:49883"/>
        <label>2</label>
        <note>4Fe-4S-substrate</note>
    </ligand>
</feature>
<evidence type="ECO:0000313" key="14">
    <source>
        <dbReference type="EMBL" id="QJC22710.1"/>
    </source>
</evidence>
<dbReference type="NCBIfam" id="TIGR02666">
    <property type="entry name" value="moaA"/>
    <property type="match status" value="1"/>
</dbReference>
<dbReference type="PROSITE" id="PS51918">
    <property type="entry name" value="RADICAL_SAM"/>
    <property type="match status" value="1"/>
</dbReference>
<dbReference type="PROSITE" id="PS01305">
    <property type="entry name" value="MOAA_NIFB_PQQE"/>
    <property type="match status" value="1"/>
</dbReference>
<evidence type="ECO:0000256" key="2">
    <source>
        <dbReference type="ARBA" id="ARBA00022485"/>
    </source>
</evidence>
<evidence type="ECO:0000256" key="3">
    <source>
        <dbReference type="ARBA" id="ARBA00022691"/>
    </source>
</evidence>
<evidence type="ECO:0000256" key="6">
    <source>
        <dbReference type="ARBA" id="ARBA00023004"/>
    </source>
</evidence>
<feature type="binding site" evidence="12">
    <location>
        <position position="274"/>
    </location>
    <ligand>
        <name>[4Fe-4S] cluster</name>
        <dbReference type="ChEBI" id="CHEBI:49883"/>
        <label>2</label>
        <note>4Fe-4S-substrate</note>
    </ligand>
</feature>
<dbReference type="SFLD" id="SFLDG01067">
    <property type="entry name" value="SPASM/twitch_domain_containing"/>
    <property type="match status" value="1"/>
</dbReference>
<evidence type="ECO:0000256" key="5">
    <source>
        <dbReference type="ARBA" id="ARBA00022741"/>
    </source>
</evidence>
<comment type="subunit">
    <text evidence="12">Monomer and homodimer.</text>
</comment>
<name>A0A6H2ENQ5_9ACTO</name>
<comment type="function">
    <text evidence="12">Catalyzes the cyclization of GTP to (8S)-3',8-cyclo-7,8-dihydroguanosine 5'-triphosphate.</text>
</comment>
<evidence type="ECO:0000256" key="7">
    <source>
        <dbReference type="ARBA" id="ARBA00023014"/>
    </source>
</evidence>
<dbReference type="SFLD" id="SFLDG01386">
    <property type="entry name" value="main_SPASM_domain-containing"/>
    <property type="match status" value="1"/>
</dbReference>
<sequence length="344" mass="37841">MPRMLRDQYGRSARDLRVSLTDRCNLRCQYCMPEEGLPLLPLTKILSDDEVIRMVRIGVELLGITTVRFTGGEPLLRKGLERIVEETAKLDTVDGGHPDISLTTNALGLAHRAQALRDAGLRRVNISLDSSSQEEYFSLTRRDRFQHALDGIRAAVSAGLSPVKINAVVMPGVNDHSVGQLLSLSLRLGAQLRFIEYMPIGPRGQWNKDEMITSQALIDQLSQHFDLSAVQETQRGSSPAALWNVQPGSFRGIPHDGGQVGFISSVSQPFCAQCDRTRLTAEGSIRSCLFSDDEYDVRTLLRSGASDQQIAAVWQSAMWAKPASHGINDEGFIPPERNMSSIGG</sequence>
<keyword evidence="10 12" id="KW-0456">Lyase</keyword>
<dbReference type="CDD" id="cd21117">
    <property type="entry name" value="Twitch_MoaA"/>
    <property type="match status" value="1"/>
</dbReference>
<comment type="cofactor">
    <cofactor evidence="12">
        <name>[4Fe-4S] cluster</name>
        <dbReference type="ChEBI" id="CHEBI:49883"/>
    </cofactor>
    <text evidence="12">Binds 2 [4Fe-4S] clusters. Binds 1 [4Fe-4S] cluster coordinated with 3 cysteines and an exchangeable S-adenosyl-L-methionine and 1 [4Fe-4S] cluster coordinated with 3 cysteines and the GTP-derived substrate.</text>
</comment>
<dbReference type="Pfam" id="PF04055">
    <property type="entry name" value="Radical_SAM"/>
    <property type="match status" value="1"/>
</dbReference>
<keyword evidence="6 12" id="KW-0408">Iron</keyword>
<dbReference type="GO" id="GO:0046872">
    <property type="term" value="F:metal ion binding"/>
    <property type="evidence" value="ECO:0007669"/>
    <property type="project" value="UniProtKB-KW"/>
</dbReference>
<dbReference type="GO" id="GO:0005525">
    <property type="term" value="F:GTP binding"/>
    <property type="evidence" value="ECO:0007669"/>
    <property type="project" value="UniProtKB-UniRule"/>
</dbReference>
<dbReference type="SFLD" id="SFLDS00029">
    <property type="entry name" value="Radical_SAM"/>
    <property type="match status" value="1"/>
</dbReference>
<dbReference type="Gene3D" id="3.20.20.70">
    <property type="entry name" value="Aldolase class I"/>
    <property type="match status" value="1"/>
</dbReference>
<dbReference type="EMBL" id="CP050804">
    <property type="protein sequence ID" value="QJC22710.1"/>
    <property type="molecule type" value="Genomic_DNA"/>
</dbReference>
<dbReference type="InterPro" id="IPR013483">
    <property type="entry name" value="MoaA"/>
</dbReference>
<dbReference type="GO" id="GO:1904047">
    <property type="term" value="F:S-adenosyl-L-methionine binding"/>
    <property type="evidence" value="ECO:0007669"/>
    <property type="project" value="UniProtKB-UniRule"/>
</dbReference>
<dbReference type="InterPro" id="IPR058240">
    <property type="entry name" value="rSAM_sf"/>
</dbReference>
<gene>
    <name evidence="12 14" type="primary">moaA</name>
    <name evidence="14" type="ORF">HC352_06460</name>
</gene>
<feature type="binding site" evidence="12">
    <location>
        <position position="30"/>
    </location>
    <ligand>
        <name>S-adenosyl-L-methionine</name>
        <dbReference type="ChEBI" id="CHEBI:59789"/>
    </ligand>
</feature>
<feature type="binding site" evidence="12">
    <location>
        <position position="68"/>
    </location>
    <ligand>
        <name>GTP</name>
        <dbReference type="ChEBI" id="CHEBI:37565"/>
    </ligand>
</feature>
<feature type="binding site" evidence="12">
    <location>
        <position position="28"/>
    </location>
    <ligand>
        <name>[4Fe-4S] cluster</name>
        <dbReference type="ChEBI" id="CHEBI:49883"/>
        <label>1</label>
        <note>4Fe-4S-S-AdoMet</note>
    </ligand>
</feature>
<dbReference type="CDD" id="cd01335">
    <property type="entry name" value="Radical_SAM"/>
    <property type="match status" value="1"/>
</dbReference>
<feature type="binding site" evidence="12">
    <location>
        <position position="271"/>
    </location>
    <ligand>
        <name>[4Fe-4S] cluster</name>
        <dbReference type="ChEBI" id="CHEBI:49883"/>
        <label>2</label>
        <note>4Fe-4S-substrate</note>
    </ligand>
</feature>
<evidence type="ECO:0000256" key="8">
    <source>
        <dbReference type="ARBA" id="ARBA00023134"/>
    </source>
</evidence>
<dbReference type="InterPro" id="IPR006638">
    <property type="entry name" value="Elp3/MiaA/NifB-like_rSAM"/>
</dbReference>
<dbReference type="GO" id="GO:0006777">
    <property type="term" value="P:Mo-molybdopterin cofactor biosynthetic process"/>
    <property type="evidence" value="ECO:0007669"/>
    <property type="project" value="UniProtKB-UniRule"/>
</dbReference>
<feature type="binding site" evidence="12">
    <location>
        <position position="127"/>
    </location>
    <ligand>
        <name>S-adenosyl-L-methionine</name>
        <dbReference type="ChEBI" id="CHEBI:59789"/>
    </ligand>
</feature>
<feature type="binding site" evidence="12">
    <location>
        <position position="72"/>
    </location>
    <ligand>
        <name>S-adenosyl-L-methionine</name>
        <dbReference type="ChEBI" id="CHEBI:59789"/>
    </ligand>
</feature>
<keyword evidence="8 12" id="KW-0342">GTP-binding</keyword>
<dbReference type="GO" id="GO:0061799">
    <property type="term" value="F:cyclic pyranopterin monophosphate synthase activity"/>
    <property type="evidence" value="ECO:0007669"/>
    <property type="project" value="TreeGrafter"/>
</dbReference>
<evidence type="ECO:0000313" key="15">
    <source>
        <dbReference type="Proteomes" id="UP000502298"/>
    </source>
</evidence>
<evidence type="ECO:0000256" key="9">
    <source>
        <dbReference type="ARBA" id="ARBA00023150"/>
    </source>
</evidence>
<dbReference type="SFLD" id="SFLDG01383">
    <property type="entry name" value="cyclic_pyranopterin_phosphate"/>
    <property type="match status" value="1"/>
</dbReference>
<reference evidence="14 15" key="1">
    <citation type="submission" date="2020-03" db="EMBL/GenBank/DDBJ databases">
        <title>Complete genome of Arcanobacterium buesumensis sp. nov. strain 2701.</title>
        <authorList>
            <person name="Borowiak M."/>
            <person name="Alssahen M."/>
            <person name="Laemmler C."/>
            <person name="Malorny B."/>
            <person name="Hassan A."/>
            <person name="Prenger-Berninghoff E."/>
            <person name="Ploetz M."/>
            <person name="Abdulmawjood A."/>
        </authorList>
    </citation>
    <scope>NUCLEOTIDE SEQUENCE [LARGE SCALE GENOMIC DNA]</scope>
    <source>
        <strain evidence="14 15">2701</strain>
    </source>
</reference>
<dbReference type="InterPro" id="IPR013785">
    <property type="entry name" value="Aldolase_TIM"/>
</dbReference>
<evidence type="ECO:0000256" key="10">
    <source>
        <dbReference type="ARBA" id="ARBA00023239"/>
    </source>
</evidence>
<comment type="similarity">
    <text evidence="12">Belongs to the radical SAM superfamily. MoaA family.</text>
</comment>
<evidence type="ECO:0000259" key="13">
    <source>
        <dbReference type="PROSITE" id="PS51918"/>
    </source>
</evidence>
<evidence type="ECO:0000256" key="4">
    <source>
        <dbReference type="ARBA" id="ARBA00022723"/>
    </source>
</evidence>
<feature type="binding site" evidence="12">
    <location>
        <begin position="276"/>
        <end position="278"/>
    </location>
    <ligand>
        <name>GTP</name>
        <dbReference type="ChEBI" id="CHEBI:37565"/>
    </ligand>
</feature>
<proteinExistence type="inferred from homology"/>
<dbReference type="Proteomes" id="UP000502298">
    <property type="component" value="Chromosome"/>
</dbReference>
<dbReference type="EC" id="4.1.99.22" evidence="1 12"/>
<dbReference type="InterPro" id="IPR010505">
    <property type="entry name" value="MoaA_twitch"/>
</dbReference>
<dbReference type="GO" id="GO:0051539">
    <property type="term" value="F:4 iron, 4 sulfur cluster binding"/>
    <property type="evidence" value="ECO:0007669"/>
    <property type="project" value="UniProtKB-UniRule"/>
</dbReference>
<dbReference type="InterPro" id="IPR050105">
    <property type="entry name" value="MoCo_biosynth_MoaA/MoaC"/>
</dbReference>
<keyword evidence="7 12" id="KW-0411">Iron-sulfur</keyword>
<keyword evidence="2 12" id="KW-0004">4Fe-4S</keyword>
<feature type="binding site" evidence="12">
    <location>
        <position position="198"/>
    </location>
    <ligand>
        <name>S-adenosyl-L-methionine</name>
        <dbReference type="ChEBI" id="CHEBI:59789"/>
    </ligand>
</feature>
<dbReference type="InterPro" id="IPR007197">
    <property type="entry name" value="rSAM"/>
</dbReference>
<keyword evidence="9 12" id="KW-0501">Molybdenum cofactor biosynthesis</keyword>
<evidence type="ECO:0000256" key="11">
    <source>
        <dbReference type="ARBA" id="ARBA00048697"/>
    </source>
</evidence>
<feature type="binding site" evidence="12">
    <location>
        <position position="24"/>
    </location>
    <ligand>
        <name>[4Fe-4S] cluster</name>
        <dbReference type="ChEBI" id="CHEBI:49883"/>
        <label>1</label>
        <note>4Fe-4S-S-AdoMet</note>
    </ligand>
</feature>
<dbReference type="InterPro" id="IPR000385">
    <property type="entry name" value="MoaA_NifB_PqqE_Fe-S-bd_CS"/>
</dbReference>
<dbReference type="PANTHER" id="PTHR22960">
    <property type="entry name" value="MOLYBDOPTERIN COFACTOR SYNTHESIS PROTEIN A"/>
    <property type="match status" value="1"/>
</dbReference>
<feature type="binding site" evidence="12">
    <location>
        <position position="31"/>
    </location>
    <ligand>
        <name>[4Fe-4S] cluster</name>
        <dbReference type="ChEBI" id="CHEBI:49883"/>
        <label>1</label>
        <note>4Fe-4S-S-AdoMet</note>
    </ligand>
</feature>
<accession>A0A6H2ENQ5</accession>
<comment type="catalytic activity">
    <reaction evidence="11 12">
        <text>GTP + AH2 + S-adenosyl-L-methionine = (8S)-3',8-cyclo-7,8-dihydroguanosine 5'-triphosphate + 5'-deoxyadenosine + L-methionine + A + H(+)</text>
        <dbReference type="Rhea" id="RHEA:49576"/>
        <dbReference type="ChEBI" id="CHEBI:13193"/>
        <dbReference type="ChEBI" id="CHEBI:15378"/>
        <dbReference type="ChEBI" id="CHEBI:17319"/>
        <dbReference type="ChEBI" id="CHEBI:17499"/>
        <dbReference type="ChEBI" id="CHEBI:37565"/>
        <dbReference type="ChEBI" id="CHEBI:57844"/>
        <dbReference type="ChEBI" id="CHEBI:59789"/>
        <dbReference type="ChEBI" id="CHEBI:131766"/>
        <dbReference type="EC" id="4.1.99.22"/>
    </reaction>
</comment>
<dbReference type="AlphaFoldDB" id="A0A6H2ENQ5"/>
<dbReference type="HAMAP" id="MF_01225_B">
    <property type="entry name" value="MoaA_B"/>
    <property type="match status" value="1"/>
</dbReference>
<organism evidence="14 15">
    <name type="scientific">Arcanobacterium buesumense</name>
    <dbReference type="NCBI Taxonomy" id="2722751"/>
    <lineage>
        <taxon>Bacteria</taxon>
        <taxon>Bacillati</taxon>
        <taxon>Actinomycetota</taxon>
        <taxon>Actinomycetes</taxon>
        <taxon>Actinomycetales</taxon>
        <taxon>Actinomycetaceae</taxon>
        <taxon>Arcanobacterium</taxon>
    </lineage>
</organism>
<comment type="pathway">
    <text evidence="12">Cofactor biosynthesis; molybdopterin biosynthesis.</text>
</comment>
<dbReference type="PANTHER" id="PTHR22960:SF0">
    <property type="entry name" value="MOLYBDENUM COFACTOR BIOSYNTHESIS PROTEIN 1"/>
    <property type="match status" value="1"/>
</dbReference>
<dbReference type="SUPFAM" id="SSF102114">
    <property type="entry name" value="Radical SAM enzymes"/>
    <property type="match status" value="1"/>
</dbReference>
<feature type="binding site" evidence="12">
    <location>
        <position position="17"/>
    </location>
    <ligand>
        <name>GTP</name>
        <dbReference type="ChEBI" id="CHEBI:37565"/>
    </ligand>
</feature>
<evidence type="ECO:0000256" key="12">
    <source>
        <dbReference type="HAMAP-Rule" id="MF_01225"/>
    </source>
</evidence>
<evidence type="ECO:0000256" key="1">
    <source>
        <dbReference type="ARBA" id="ARBA00012167"/>
    </source>
</evidence>
<dbReference type="KEGG" id="arca:HC352_06460"/>
<dbReference type="Pfam" id="PF06463">
    <property type="entry name" value="Mob_synth_C"/>
    <property type="match status" value="1"/>
</dbReference>
<keyword evidence="4 12" id="KW-0479">Metal-binding</keyword>
<feature type="binding site" evidence="12">
    <location>
        <position position="103"/>
    </location>
    <ligand>
        <name>GTP</name>
        <dbReference type="ChEBI" id="CHEBI:37565"/>
    </ligand>
</feature>
<dbReference type="UniPathway" id="UPA00344"/>
<dbReference type="InterPro" id="IPR040064">
    <property type="entry name" value="MoaA-like"/>
</dbReference>
<protein>
    <recommendedName>
        <fullName evidence="1 12">GTP 3',8-cyclase</fullName>
        <ecNumber evidence="1 12">4.1.99.22</ecNumber>
    </recommendedName>
    <alternativeName>
        <fullName evidence="12">Molybdenum cofactor biosynthesis protein A</fullName>
    </alternativeName>
</protein>
<feature type="domain" description="Radical SAM core" evidence="13">
    <location>
        <begin position="8"/>
        <end position="228"/>
    </location>
</feature>